<dbReference type="InterPro" id="IPR029069">
    <property type="entry name" value="HotDog_dom_sf"/>
</dbReference>
<reference evidence="3" key="1">
    <citation type="submission" date="2020-02" db="EMBL/GenBank/DDBJ databases">
        <authorList>
            <person name="Meier V. D."/>
        </authorList>
    </citation>
    <scope>NUCLEOTIDE SEQUENCE</scope>
    <source>
        <strain evidence="3">AVDCRST_MAG91</strain>
    </source>
</reference>
<dbReference type="InterPro" id="IPR052723">
    <property type="entry name" value="Acyl-CoA_thioesterase_PaaI"/>
</dbReference>
<dbReference type="EMBL" id="CADCVX010000499">
    <property type="protein sequence ID" value="CAA9529493.1"/>
    <property type="molecule type" value="Genomic_DNA"/>
</dbReference>
<feature type="domain" description="Thioesterase" evidence="2">
    <location>
        <begin position="54"/>
        <end position="130"/>
    </location>
</feature>
<accession>A0A6J4TQI8</accession>
<dbReference type="InterPro" id="IPR003736">
    <property type="entry name" value="PAAI_dom"/>
</dbReference>
<dbReference type="Gene3D" id="3.10.129.10">
    <property type="entry name" value="Hotdog Thioesterase"/>
    <property type="match status" value="1"/>
</dbReference>
<dbReference type="PANTHER" id="PTHR42856">
    <property type="entry name" value="ACYL-COENZYME A THIOESTERASE PAAI"/>
    <property type="match status" value="1"/>
</dbReference>
<name>A0A6J4TQI8_9SPHN</name>
<dbReference type="GO" id="GO:0016289">
    <property type="term" value="F:acyl-CoA hydrolase activity"/>
    <property type="evidence" value="ECO:0007669"/>
    <property type="project" value="TreeGrafter"/>
</dbReference>
<organism evidence="3">
    <name type="scientific">uncultured Sphingomonadaceae bacterium</name>
    <dbReference type="NCBI Taxonomy" id="169976"/>
    <lineage>
        <taxon>Bacteria</taxon>
        <taxon>Pseudomonadati</taxon>
        <taxon>Pseudomonadota</taxon>
        <taxon>Alphaproteobacteria</taxon>
        <taxon>Sphingomonadales</taxon>
        <taxon>Sphingomonadaceae</taxon>
        <taxon>environmental samples</taxon>
    </lineage>
</organism>
<dbReference type="CDD" id="cd03443">
    <property type="entry name" value="PaaI_thioesterase"/>
    <property type="match status" value="1"/>
</dbReference>
<gene>
    <name evidence="3" type="ORF">AVDCRST_MAG91-2819</name>
</gene>
<evidence type="ECO:0000259" key="2">
    <source>
        <dbReference type="Pfam" id="PF03061"/>
    </source>
</evidence>
<keyword evidence="1" id="KW-0378">Hydrolase</keyword>
<proteinExistence type="predicted"/>
<evidence type="ECO:0000313" key="3">
    <source>
        <dbReference type="EMBL" id="CAA9529493.1"/>
    </source>
</evidence>
<evidence type="ECO:0000256" key="1">
    <source>
        <dbReference type="ARBA" id="ARBA00022801"/>
    </source>
</evidence>
<protein>
    <recommendedName>
        <fullName evidence="2">Thioesterase domain-containing protein</fullName>
    </recommendedName>
</protein>
<dbReference type="PANTHER" id="PTHR42856:SF1">
    <property type="entry name" value="ACYL-COENZYME A THIOESTERASE PAAI"/>
    <property type="match status" value="1"/>
</dbReference>
<dbReference type="SUPFAM" id="SSF54637">
    <property type="entry name" value="Thioesterase/thiol ester dehydrase-isomerase"/>
    <property type="match status" value="1"/>
</dbReference>
<dbReference type="NCBIfam" id="TIGR00369">
    <property type="entry name" value="unchar_dom_1"/>
    <property type="match status" value="1"/>
</dbReference>
<sequence>MSEPLPSSDLNLDREQRFSSAFQQLMGYRLVEWAPDYAVVAYDVMPDHLNRTNRLHGGVIASLLDTAAGYAGCFCATPGETRTTVTLSLTVNFLASASSGSLRISARRTGGGKTIFFSEATALDAENRTVATAVGTFRYVSATPVGSPQSQ</sequence>
<dbReference type="InterPro" id="IPR006683">
    <property type="entry name" value="Thioestr_dom"/>
</dbReference>
<dbReference type="AlphaFoldDB" id="A0A6J4TQI8"/>
<dbReference type="Pfam" id="PF03061">
    <property type="entry name" value="4HBT"/>
    <property type="match status" value="1"/>
</dbReference>